<evidence type="ECO:0000256" key="3">
    <source>
        <dbReference type="ARBA" id="ARBA00022448"/>
    </source>
</evidence>
<dbReference type="GO" id="GO:0006874">
    <property type="term" value="P:intracellular calcium ion homeostasis"/>
    <property type="evidence" value="ECO:0007669"/>
    <property type="project" value="TreeGrafter"/>
</dbReference>
<dbReference type="AlphaFoldDB" id="U1GQN1"/>
<accession>U1GQN1</accession>
<dbReference type="EMBL" id="KE720882">
    <property type="protein sequence ID" value="ERF74281.1"/>
    <property type="molecule type" value="Genomic_DNA"/>
</dbReference>
<keyword evidence="10" id="KW-0926">Vacuole</keyword>
<evidence type="ECO:0000313" key="14">
    <source>
        <dbReference type="Proteomes" id="UP000019373"/>
    </source>
</evidence>
<keyword evidence="6 10" id="KW-0106">Calcium</keyword>
<evidence type="ECO:0000256" key="9">
    <source>
        <dbReference type="ARBA" id="ARBA00023136"/>
    </source>
</evidence>
<dbReference type="InterPro" id="IPR004837">
    <property type="entry name" value="NaCa_Exmemb"/>
</dbReference>
<feature type="transmembrane region" description="Helical" evidence="10">
    <location>
        <begin position="407"/>
        <end position="428"/>
    </location>
</feature>
<evidence type="ECO:0000256" key="8">
    <source>
        <dbReference type="ARBA" id="ARBA00023065"/>
    </source>
</evidence>
<dbReference type="Gene3D" id="1.20.1420.30">
    <property type="entry name" value="NCX, central ion-binding region"/>
    <property type="match status" value="1"/>
</dbReference>
<feature type="transmembrane region" description="Helical" evidence="10">
    <location>
        <begin position="347"/>
        <end position="369"/>
    </location>
</feature>
<feature type="transmembrane region" description="Helical" evidence="10">
    <location>
        <begin position="168"/>
        <end position="189"/>
    </location>
</feature>
<dbReference type="eggNOG" id="KOG1397">
    <property type="taxonomic scope" value="Eukaryota"/>
</dbReference>
<reference evidence="14" key="1">
    <citation type="journal article" date="2014" name="BMC Genomics">
        <title>Genome characteristics reveal the impact of lichenization on lichen-forming fungus Endocarpon pusillum Hedwig (Verrucariales, Ascomycota).</title>
        <authorList>
            <person name="Wang Y.-Y."/>
            <person name="Liu B."/>
            <person name="Zhang X.-Y."/>
            <person name="Zhou Q.-M."/>
            <person name="Zhang T."/>
            <person name="Li H."/>
            <person name="Yu Y.-F."/>
            <person name="Zhang X.-L."/>
            <person name="Hao X.-Y."/>
            <person name="Wang M."/>
            <person name="Wang L."/>
            <person name="Wei J.-C."/>
        </authorList>
    </citation>
    <scope>NUCLEOTIDE SEQUENCE [LARGE SCALE GENOMIC DNA]</scope>
    <source>
        <strain evidence="14">Z07020 / HMAS-L-300199</strain>
    </source>
</reference>
<keyword evidence="8 10" id="KW-0406">Ion transport</keyword>
<evidence type="ECO:0000256" key="6">
    <source>
        <dbReference type="ARBA" id="ARBA00022837"/>
    </source>
</evidence>
<feature type="transmembrane region" description="Helical" evidence="10">
    <location>
        <begin position="233"/>
        <end position="252"/>
    </location>
</feature>
<dbReference type="InterPro" id="IPR004798">
    <property type="entry name" value="CAX-like"/>
</dbReference>
<keyword evidence="3 10" id="KW-0813">Transport</keyword>
<comment type="subcellular location">
    <subcellularLocation>
        <location evidence="1">Endomembrane system</location>
        <topology evidence="1">Multi-pass membrane protein</topology>
    </subcellularLocation>
    <subcellularLocation>
        <location evidence="10">Vacuole membrane</location>
    </subcellularLocation>
</comment>
<keyword evidence="4 10" id="KW-0109">Calcium transport</keyword>
<organism evidence="13 14">
    <name type="scientific">Endocarpon pusillum (strain Z07020 / HMAS-L-300199)</name>
    <name type="common">Lichen-forming fungus</name>
    <dbReference type="NCBI Taxonomy" id="1263415"/>
    <lineage>
        <taxon>Eukaryota</taxon>
        <taxon>Fungi</taxon>
        <taxon>Dikarya</taxon>
        <taxon>Ascomycota</taxon>
        <taxon>Pezizomycotina</taxon>
        <taxon>Eurotiomycetes</taxon>
        <taxon>Chaetothyriomycetidae</taxon>
        <taxon>Verrucariales</taxon>
        <taxon>Verrucariaceae</taxon>
        <taxon>Endocarpon</taxon>
    </lineage>
</organism>
<feature type="transmembrane region" description="Helical" evidence="10">
    <location>
        <begin position="278"/>
        <end position="298"/>
    </location>
</feature>
<dbReference type="InterPro" id="IPR004713">
    <property type="entry name" value="CaH_exchang"/>
</dbReference>
<comment type="similarity">
    <text evidence="2 10">Belongs to the Ca(2+):cation antiporter (CaCA) (TC 2.A.19) family.</text>
</comment>
<sequence length="444" mass="48274">MSITKLKSTFSRQGSRHSYNPSVQDELETSHLLRPPHGDNAPSRLAKNLQDVWQLLRSNYANILLVIVPFGLLSGPLSWGPAARFTLNYLAIIPLAVVISYVSEELALSLGQISGGLLNAILGSATELIVRLSPYHLAITDLMRSQISIIALEENEIRLVQASIMGMVFSNMLLTPGACFFVGGLRYPLQMFHGSITSTMLVPTLASIMILVAPTALYSVTARGFEEQHESNSLSLGCAVVLLLLHAASLVFQLKTHTDLFDDVDETEENFDSLEPNINIWMAALILPLTLVLITLCARNMVRSLPPVIDNSSLSRSFIGFVLLPFIDSTGALFTSVVVAYRDKTDLVLGVCNGGILQTVLFVTPVLVITGAATDHPLTLYFGRWDIVAVLFATVLLAALLQRGTSTYLDGVFCLAFYSIVVIAFCVLPEEIAPFEQGVGTITM</sequence>
<dbReference type="HOGENOM" id="CLU_008721_2_1_1"/>
<feature type="transmembrane region" description="Helical" evidence="10">
    <location>
        <begin position="201"/>
        <end position="221"/>
    </location>
</feature>
<feature type="transmembrane region" description="Helical" evidence="10">
    <location>
        <begin position="381"/>
        <end position="401"/>
    </location>
</feature>
<dbReference type="Proteomes" id="UP000019373">
    <property type="component" value="Unassembled WGS sequence"/>
</dbReference>
<feature type="transmembrane region" description="Helical" evidence="10">
    <location>
        <begin position="85"/>
        <end position="102"/>
    </location>
</feature>
<dbReference type="NCBIfam" id="TIGR00378">
    <property type="entry name" value="cax"/>
    <property type="match status" value="1"/>
</dbReference>
<evidence type="ECO:0000259" key="12">
    <source>
        <dbReference type="Pfam" id="PF01699"/>
    </source>
</evidence>
<evidence type="ECO:0000256" key="11">
    <source>
        <dbReference type="SAM" id="MobiDB-lite"/>
    </source>
</evidence>
<dbReference type="Pfam" id="PF01699">
    <property type="entry name" value="Na_Ca_ex"/>
    <property type="match status" value="2"/>
</dbReference>
<evidence type="ECO:0000256" key="1">
    <source>
        <dbReference type="ARBA" id="ARBA00004127"/>
    </source>
</evidence>
<protein>
    <recommendedName>
        <fullName evidence="10">Vacuolar calcium ion transporter</fullName>
    </recommendedName>
</protein>
<dbReference type="GO" id="GO:0015369">
    <property type="term" value="F:calcium:proton antiporter activity"/>
    <property type="evidence" value="ECO:0007669"/>
    <property type="project" value="UniProtKB-UniRule"/>
</dbReference>
<comment type="function">
    <text evidence="10">Has a role in promoting intracellular calcium ion sequestration via the exchange of calcium ions for hydrogen ions across the vacuolar membrane. Involved also in manganese ion homeostasis via its uptake into the vacuole.</text>
</comment>
<dbReference type="GO" id="GO:0000329">
    <property type="term" value="C:fungal-type vacuole membrane"/>
    <property type="evidence" value="ECO:0007669"/>
    <property type="project" value="TreeGrafter"/>
</dbReference>
<dbReference type="PANTHER" id="PTHR31503">
    <property type="entry name" value="VACUOLAR CALCIUM ION TRANSPORTER"/>
    <property type="match status" value="1"/>
</dbReference>
<dbReference type="OrthoDB" id="1699231at2759"/>
<evidence type="ECO:0000256" key="4">
    <source>
        <dbReference type="ARBA" id="ARBA00022568"/>
    </source>
</evidence>
<keyword evidence="7 10" id="KW-1133">Transmembrane helix</keyword>
<evidence type="ECO:0000256" key="10">
    <source>
        <dbReference type="RuleBase" id="RU365028"/>
    </source>
</evidence>
<keyword evidence="14" id="KW-1185">Reference proteome</keyword>
<dbReference type="OMA" id="EMNTEPC"/>
<keyword evidence="5 10" id="KW-0812">Transmembrane</keyword>
<feature type="transmembrane region" description="Helical" evidence="10">
    <location>
        <begin position="60"/>
        <end position="79"/>
    </location>
</feature>
<feature type="transmembrane region" description="Helical" evidence="10">
    <location>
        <begin position="318"/>
        <end position="341"/>
    </location>
</feature>
<evidence type="ECO:0000256" key="2">
    <source>
        <dbReference type="ARBA" id="ARBA00008170"/>
    </source>
</evidence>
<keyword evidence="10" id="KW-0050">Antiport</keyword>
<comment type="caution">
    <text evidence="10">Lacks conserved residue(s) required for the propagation of feature annotation.</text>
</comment>
<evidence type="ECO:0000256" key="5">
    <source>
        <dbReference type="ARBA" id="ARBA00022692"/>
    </source>
</evidence>
<feature type="domain" description="Sodium/calcium exchanger membrane region" evidence="12">
    <location>
        <begin position="284"/>
        <end position="425"/>
    </location>
</feature>
<keyword evidence="9 10" id="KW-0472">Membrane</keyword>
<gene>
    <name evidence="13" type="ORF">EPUS_01968</name>
</gene>
<evidence type="ECO:0000256" key="7">
    <source>
        <dbReference type="ARBA" id="ARBA00022989"/>
    </source>
</evidence>
<name>U1GQN1_ENDPU</name>
<dbReference type="GeneID" id="19237022"/>
<feature type="region of interest" description="Disordered" evidence="11">
    <location>
        <begin position="1"/>
        <end position="23"/>
    </location>
</feature>
<dbReference type="PANTHER" id="PTHR31503:SF22">
    <property type="entry name" value="VACUOLAR CALCIUM ION TRANSPORTER"/>
    <property type="match status" value="1"/>
</dbReference>
<dbReference type="RefSeq" id="XP_007799991.1">
    <property type="nucleotide sequence ID" value="XM_007801800.1"/>
</dbReference>
<evidence type="ECO:0000313" key="13">
    <source>
        <dbReference type="EMBL" id="ERF74281.1"/>
    </source>
</evidence>
<proteinExistence type="inferred from homology"/>
<dbReference type="InterPro" id="IPR044880">
    <property type="entry name" value="NCX_ion-bd_dom_sf"/>
</dbReference>
<feature type="domain" description="Sodium/calcium exchanger membrane region" evidence="12">
    <location>
        <begin position="148"/>
        <end position="254"/>
    </location>
</feature>
<dbReference type="GO" id="GO:0012505">
    <property type="term" value="C:endomembrane system"/>
    <property type="evidence" value="ECO:0007669"/>
    <property type="project" value="UniProtKB-SubCell"/>
</dbReference>